<dbReference type="InterPro" id="IPR012340">
    <property type="entry name" value="NA-bd_OB-fold"/>
</dbReference>
<proteinExistence type="predicted"/>
<dbReference type="Pfam" id="PF21318">
    <property type="entry name" value="BRCA2DBD_OB2"/>
    <property type="match status" value="1"/>
</dbReference>
<dbReference type="GO" id="GO:0000724">
    <property type="term" value="P:double-strand break repair via homologous recombination"/>
    <property type="evidence" value="ECO:0007669"/>
    <property type="project" value="InterPro"/>
</dbReference>
<dbReference type="InterPro" id="IPR015205">
    <property type="entry name" value="Tower_dom"/>
</dbReference>
<feature type="region of interest" description="Disordered" evidence="2">
    <location>
        <begin position="959"/>
        <end position="980"/>
    </location>
</feature>
<dbReference type="Gene3D" id="6.10.70.10">
    <property type="match status" value="1"/>
</dbReference>
<dbReference type="SUPFAM" id="SSF50249">
    <property type="entry name" value="Nucleic acid-binding proteins"/>
    <property type="match status" value="3"/>
</dbReference>
<dbReference type="InterPro" id="IPR015188">
    <property type="entry name" value="BRCA2_OB_3"/>
</dbReference>
<dbReference type="SUPFAM" id="SSF81872">
    <property type="entry name" value="BRCA2 helical domain"/>
    <property type="match status" value="1"/>
</dbReference>
<name>A0A663M3Z3_ATHCN</name>
<dbReference type="Pfam" id="PF09103">
    <property type="entry name" value="BRCA-2_OB1"/>
    <property type="match status" value="1"/>
</dbReference>
<accession>A0A663M3Z3</accession>
<evidence type="ECO:0000259" key="3">
    <source>
        <dbReference type="SMART" id="SM01341"/>
    </source>
</evidence>
<dbReference type="InterPro" id="IPR036315">
    <property type="entry name" value="BRCA2_hlx_sf"/>
</dbReference>
<keyword evidence="5" id="KW-1185">Reference proteome</keyword>
<evidence type="ECO:0000313" key="5">
    <source>
        <dbReference type="Proteomes" id="UP000472269"/>
    </source>
</evidence>
<keyword evidence="1" id="KW-0175">Coiled coil</keyword>
<dbReference type="Pfam" id="PF09121">
    <property type="entry name" value="Tower"/>
    <property type="match status" value="1"/>
</dbReference>
<feature type="compositionally biased region" description="Polar residues" evidence="2">
    <location>
        <begin position="1033"/>
        <end position="1049"/>
    </location>
</feature>
<feature type="region of interest" description="Disordered" evidence="2">
    <location>
        <begin position="1033"/>
        <end position="1088"/>
    </location>
</feature>
<dbReference type="Gene3D" id="2.40.50.140">
    <property type="entry name" value="Nucleic acid-binding proteins"/>
    <property type="match status" value="3"/>
</dbReference>
<protein>
    <submittedName>
        <fullName evidence="4">BRCA2 DNA repair associated</fullName>
    </submittedName>
</protein>
<evidence type="ECO:0000256" key="2">
    <source>
        <dbReference type="SAM" id="MobiDB-lite"/>
    </source>
</evidence>
<evidence type="ECO:0000313" key="4">
    <source>
        <dbReference type="Ensembl" id="ENSACUP00000006634.1"/>
    </source>
</evidence>
<dbReference type="InterPro" id="IPR048262">
    <property type="entry name" value="BRCA2_OB_2_dom"/>
</dbReference>
<dbReference type="GO" id="GO:0005634">
    <property type="term" value="C:nucleus"/>
    <property type="evidence" value="ECO:0007669"/>
    <property type="project" value="TreeGrafter"/>
</dbReference>
<dbReference type="Pfam" id="PF09169">
    <property type="entry name" value="BRCA-2_helical"/>
    <property type="match status" value="1"/>
</dbReference>
<evidence type="ECO:0000256" key="1">
    <source>
        <dbReference type="SAM" id="Coils"/>
    </source>
</evidence>
<feature type="compositionally biased region" description="Polar residues" evidence="2">
    <location>
        <begin position="967"/>
        <end position="980"/>
    </location>
</feature>
<dbReference type="InterPro" id="IPR015525">
    <property type="entry name" value="BRCA2"/>
</dbReference>
<dbReference type="InterPro" id="IPR015252">
    <property type="entry name" value="BRCA2_hlx"/>
</dbReference>
<dbReference type="CDD" id="cd04493">
    <property type="entry name" value="BRCA2DBD_OB1"/>
    <property type="match status" value="1"/>
</dbReference>
<dbReference type="CDD" id="cd04494">
    <property type="entry name" value="BRCA2DBD_OB2"/>
    <property type="match status" value="1"/>
</dbReference>
<dbReference type="Pfam" id="PF22687">
    <property type="entry name" value="BRCA2_TR2"/>
    <property type="match status" value="1"/>
</dbReference>
<dbReference type="SUPFAM" id="SSF81878">
    <property type="entry name" value="BRCA2 tower domain"/>
    <property type="match status" value="1"/>
</dbReference>
<dbReference type="SMART" id="SM01341">
    <property type="entry name" value="Tower"/>
    <property type="match status" value="1"/>
</dbReference>
<dbReference type="FunFam" id="2.40.50.140:FF:000205">
    <property type="entry name" value="Breast cancer susceptibility protein 2"/>
    <property type="match status" value="1"/>
</dbReference>
<dbReference type="GO" id="GO:0006355">
    <property type="term" value="P:regulation of DNA-templated transcription"/>
    <property type="evidence" value="ECO:0007669"/>
    <property type="project" value="TreeGrafter"/>
</dbReference>
<dbReference type="Proteomes" id="UP000472269">
    <property type="component" value="Unplaced"/>
</dbReference>
<dbReference type="Ensembl" id="ENSACUT00000007102.1">
    <property type="protein sequence ID" value="ENSACUP00000006634.1"/>
    <property type="gene ID" value="ENSACUG00000004565.1"/>
</dbReference>
<dbReference type="InterPro" id="IPR015187">
    <property type="entry name" value="BRCA2_OB_1"/>
</dbReference>
<dbReference type="AlphaFoldDB" id="A0A663M3Z3"/>
<dbReference type="InterPro" id="IPR055077">
    <property type="entry name" value="BRCA2_TR2"/>
</dbReference>
<feature type="domain" description="Tower" evidence="3">
    <location>
        <begin position="500"/>
        <end position="541"/>
    </location>
</feature>
<feature type="coiled-coil region" evidence="1">
    <location>
        <begin position="514"/>
        <end position="548"/>
    </location>
</feature>
<dbReference type="Pfam" id="PF09104">
    <property type="entry name" value="BRCA-2_OB3"/>
    <property type="match status" value="1"/>
</dbReference>
<reference evidence="4" key="2">
    <citation type="submission" date="2025-09" db="UniProtKB">
        <authorList>
            <consortium name="Ensembl"/>
        </authorList>
    </citation>
    <scope>IDENTIFICATION</scope>
</reference>
<sequence length="1088" mass="122670">MYYFKLFSNYFVGIFKDRRKFMYHVPLKPITCQPFGATKEQQEVRNPTLTLPDQDFKGFKSKPVIFQHCALRQSTNGTSVVSAPCKVSAKESEETRSLYKSGKSVKSFIPPFKTKLTFSTGEQGSSSSRCDSLISKNTDLENSNLALVKMMTNLRCARDMQEMRIKKKYRQNISSQPGSLYVIKTSARNRISLKTAVEEKSPTFYSTEELYTYGVSKHCIQVNSTNAESFQFLIKDFFSEEYLLAGNGMQLADGGWLIPTDEGKAGKKEFYRALCDTPGVDPKLITEAWVYNHYRWIVWKLAAMEASFPHEFANRCLTPETVLLQLKYRYDLEVDKSKRSAIKRITERDDAAGKTLVLCVSRIISLNTVVSPSSSNKNVESKKAAAIIEVTDGWYGIRALLDPPLKAFLHRGRLSVGQKIIVHGAELVGSQNGCTPLEAPDSLMLKISANSTRRVRWHAKLGFHRDPRPFPLPLSSLYCEGGAVGCVDVVIQRTYPIQWMEKTSAGSYIFRNSRAEEREAAKHAEDQQKKLEDLFAKIQAEYEKHEEQCILSRILTRQQIRNLQDGAELYEAIQNASDPVYMEGYLNEDQLKALNAHRQLMNDKKQIQIQEEFKKALESAEKEENGCSKRDVSTVWKLCVVDYRKQENHKGLILSIWRPLLDVCSLLKEGSRYRIYQLSTSQSKGRSDSTNIQLTATKKTRYLQLSVSQQMLVQIFFPRKALKYTSLLDPSFQPPCAEVDLVGVVVSVSKTGFTTMVYLSDESYNLVSVKIRTDLRHFAVEDIVVRCSFISASNLQWQSEFRSEIPVLLAGDLSVFSASPKENYLLEKVNELRSTIENVASFCADAESKLMNLLQRNLSLTPSLTKRCGLECPSPFGNSGLYISSKMEIKHPRPLSTSTPNMKLVRQGSAKTPSSATINEDHPRNSKKRKAMDFLSCIPAPPPLTPMCSTVSPSLKKAFQPPRSLGLQHSKSPRETNQNIGHVTPCRKLRETVHLPENDLVADEELAMINTQALMNNLPEEKKTGSVNEKTNTIATNLSDDLSPKTSSRSTEEAHNSSKGSSEVAKALPKDLLPACKMLQRQKPQKRY</sequence>
<feature type="compositionally biased region" description="Polar residues" evidence="2">
    <location>
        <begin position="909"/>
        <end position="918"/>
    </location>
</feature>
<feature type="region of interest" description="Disordered" evidence="2">
    <location>
        <begin position="908"/>
        <end position="928"/>
    </location>
</feature>
<dbReference type="PANTHER" id="PTHR11289:SF0">
    <property type="entry name" value="BREAST CANCER TYPE 2 SUSCEPTIBILITY PROTEIN"/>
    <property type="match status" value="1"/>
</dbReference>
<gene>
    <name evidence="4" type="primary">BRCA2</name>
</gene>
<reference evidence="4" key="1">
    <citation type="submission" date="2025-08" db="UniProtKB">
        <authorList>
            <consortium name="Ensembl"/>
        </authorList>
    </citation>
    <scope>IDENTIFICATION</scope>
</reference>
<organism evidence="4 5">
    <name type="scientific">Athene cunicularia</name>
    <name type="common">Burrowing owl</name>
    <name type="synonym">Speotyto cunicularia</name>
    <dbReference type="NCBI Taxonomy" id="194338"/>
    <lineage>
        <taxon>Eukaryota</taxon>
        <taxon>Metazoa</taxon>
        <taxon>Chordata</taxon>
        <taxon>Craniata</taxon>
        <taxon>Vertebrata</taxon>
        <taxon>Euteleostomi</taxon>
        <taxon>Archelosauria</taxon>
        <taxon>Archosauria</taxon>
        <taxon>Dinosauria</taxon>
        <taxon>Saurischia</taxon>
        <taxon>Theropoda</taxon>
        <taxon>Coelurosauria</taxon>
        <taxon>Aves</taxon>
        <taxon>Neognathae</taxon>
        <taxon>Neoaves</taxon>
        <taxon>Telluraves</taxon>
        <taxon>Strigiformes</taxon>
        <taxon>Strigidae</taxon>
        <taxon>Athene</taxon>
    </lineage>
</organism>
<dbReference type="PIRSF" id="PIRSF002397">
    <property type="entry name" value="BRCA2"/>
    <property type="match status" value="1"/>
</dbReference>
<dbReference type="PANTHER" id="PTHR11289">
    <property type="entry name" value="BREAST CANCER TYPE 2 SUSCEPTIBILITY PROTEIN BRCA2"/>
    <property type="match status" value="1"/>
</dbReference>